<reference evidence="2 3" key="1">
    <citation type="submission" date="2024-09" db="EMBL/GenBank/DDBJ databases">
        <authorList>
            <person name="D'Angelo T."/>
        </authorList>
    </citation>
    <scope>NUCLEOTIDE SEQUENCE [LARGE SCALE GENOMIC DNA]</scope>
    <source>
        <strain evidence="2">SAG AM-320-E07</strain>
    </source>
</reference>
<sequence length="278" mass="30455">SIAESSVWYVIAAWAGPKEFCMVRFGLGEYDEEIFSFRESGPCNGGGWEVPSTGWPGAHEGILIIHADHWWGDYVPVYWFGGYGYYEGQIPLSIDENEGFGGFTSCQGMPSLYHATCFGALGVFTAGADCYHSGDLHACCVGETCSLISQDDCDHLGGAWYPHIYCNPNPCLLTAAEDDARLSDGMYISSSTPNPFEHSSNIYYEIPSGTDESAVSLRVYDPSGRLIRTLVTAKKISGRHAASWNGLNDAGELVPAGVYFYQLHWHGRCATTRVLLLR</sequence>
<dbReference type="Gene3D" id="2.60.40.4070">
    <property type="match status" value="1"/>
</dbReference>
<dbReference type="NCBIfam" id="TIGR04183">
    <property type="entry name" value="Por_Secre_tail"/>
    <property type="match status" value="1"/>
</dbReference>
<dbReference type="EMBL" id="JBHPKH010000118">
    <property type="protein sequence ID" value="MFC1573298.1"/>
    <property type="molecule type" value="Genomic_DNA"/>
</dbReference>
<dbReference type="Proteomes" id="UP001593833">
    <property type="component" value="Unassembled WGS sequence"/>
</dbReference>
<keyword evidence="3" id="KW-1185">Reference proteome</keyword>
<evidence type="ECO:0000313" key="3">
    <source>
        <dbReference type="Proteomes" id="UP001593833"/>
    </source>
</evidence>
<dbReference type="Pfam" id="PF13860">
    <property type="entry name" value="FlgD_ig"/>
    <property type="match status" value="1"/>
</dbReference>
<feature type="non-terminal residue" evidence="2">
    <location>
        <position position="1"/>
    </location>
</feature>
<proteinExistence type="predicted"/>
<name>A0ABV6YLU5_UNCEI</name>
<dbReference type="InterPro" id="IPR026444">
    <property type="entry name" value="Secre_tail"/>
</dbReference>
<gene>
    <name evidence="2" type="ORF">ACFL6M_06835</name>
</gene>
<evidence type="ECO:0000259" key="1">
    <source>
        <dbReference type="Pfam" id="PF13860"/>
    </source>
</evidence>
<dbReference type="InterPro" id="IPR025965">
    <property type="entry name" value="FlgD/Vpr_Ig-like"/>
</dbReference>
<protein>
    <submittedName>
        <fullName evidence="2">FlgD immunoglobulin-like domain containing protein</fullName>
    </submittedName>
</protein>
<evidence type="ECO:0000313" key="2">
    <source>
        <dbReference type="EMBL" id="MFC1573298.1"/>
    </source>
</evidence>
<accession>A0ABV6YLU5</accession>
<comment type="caution">
    <text evidence="2">The sequence shown here is derived from an EMBL/GenBank/DDBJ whole genome shotgun (WGS) entry which is preliminary data.</text>
</comment>
<feature type="domain" description="FlgD/Vpr Ig-like" evidence="1">
    <location>
        <begin position="211"/>
        <end position="260"/>
    </location>
</feature>
<organism evidence="2 3">
    <name type="scientific">Eiseniibacteriota bacterium</name>
    <dbReference type="NCBI Taxonomy" id="2212470"/>
    <lineage>
        <taxon>Bacteria</taxon>
        <taxon>Candidatus Eiseniibacteriota</taxon>
    </lineage>
</organism>